<organism evidence="3 4">
    <name type="scientific">Acropora cervicornis</name>
    <name type="common">Staghorn coral</name>
    <dbReference type="NCBI Taxonomy" id="6130"/>
    <lineage>
        <taxon>Eukaryota</taxon>
        <taxon>Metazoa</taxon>
        <taxon>Cnidaria</taxon>
        <taxon>Anthozoa</taxon>
        <taxon>Hexacorallia</taxon>
        <taxon>Scleractinia</taxon>
        <taxon>Astrocoeniina</taxon>
        <taxon>Acroporidae</taxon>
        <taxon>Acropora</taxon>
    </lineage>
</organism>
<dbReference type="PANTHER" id="PTHR10775">
    <property type="entry name" value="OS08G0208400 PROTEIN"/>
    <property type="match status" value="1"/>
</dbReference>
<feature type="compositionally biased region" description="Basic and acidic residues" evidence="1">
    <location>
        <begin position="659"/>
        <end position="670"/>
    </location>
</feature>
<name>A0AAD9PYT2_ACRCE</name>
<dbReference type="Pfam" id="PF13960">
    <property type="entry name" value="DUF4218"/>
    <property type="match status" value="1"/>
</dbReference>
<proteinExistence type="predicted"/>
<dbReference type="AlphaFoldDB" id="A0AAD9PYT2"/>
<feature type="region of interest" description="Disordered" evidence="1">
    <location>
        <begin position="654"/>
        <end position="683"/>
    </location>
</feature>
<evidence type="ECO:0000256" key="1">
    <source>
        <dbReference type="SAM" id="MobiDB-lite"/>
    </source>
</evidence>
<feature type="domain" description="DUF4218" evidence="2">
    <location>
        <begin position="773"/>
        <end position="853"/>
    </location>
</feature>
<feature type="compositionally biased region" description="Polar residues" evidence="1">
    <location>
        <begin position="76"/>
        <end position="86"/>
    </location>
</feature>
<feature type="region of interest" description="Disordered" evidence="1">
    <location>
        <begin position="128"/>
        <end position="155"/>
    </location>
</feature>
<gene>
    <name evidence="3" type="ORF">P5673_027520</name>
</gene>
<sequence>MLFPGLPLECDVRFNSCLMNSLQEIRRKRKDRERKSTLIPCGCHLCRGKLCSAKKARRHKTIFQRGAESSEESSGDDTCSSNLSLNQEPSVDDLVLDAGVKSSREFSDDNDDSNSSFNQASLVSHAVVKSSGESSGDGNESSNSSSFSNKESPVAISDLDSECEISHKGHDDIQHDCSNADMQSAVRSDESSSVTSGDASCDQENDVEDSDSPDELDQNASLPLYEGSDKTVMEVLAGYFHWFSSHPSISKSALSSLLAHEHCNVLPKGNNLPSSYDQAYNFVKPNLLPTECFHACPNDCILFRKTDRYDYTKLKKCPKCNESRYAANGQPCRRFLYYPLGPRWRRLFEFKETSKMLQEHALRPDMGDLMTDIFDSPKWKAVYAPDGLFQGDPRGLSVQLSTDGVNPFSANKICYSMWPIMLSVLNWPKVCRNLFENVMLVGVIPANGKGEAKSVDPYLEVVVDEIMTLSENLFYDGYRDEQICFRVHLDNYVLDYPGLKKVFCCSGAGALQGCMWCESIGTHIAALDKVVYLNNRCFLPPTHPLRKEKKTFPSGKAEQRPPPERLTQEEVMVNSLAYERAKNPTQAAGFATATGSKGCYCLMLLPDHDRTEQVYPDTMHLIKNVTSEMVQLLTGYKDSQKVRKAEQELGRFQSTWVRENQEKSNEESSKRGKKGKKKEKLPDAPFRLTSGELKVADKRAGNIQVPVGYGWSPRPIFARYSYMKSHDGKQLVTDGILKFCFRKPLLGKSQRVTLFKLFDLLSALCDDIQERARVLELEEEANVVLSLIERDFPISVQTISMHMVRHIARGIASHGPVHSWWIYVYERMNSWICRRVTNRRHPEANVMETYRIFDWCQYMRVTGKLSTNNPEQSSSKKAEPQEEEFQESCHRRMNDPITGKTLTWVTTGKENTGTLTAIVAVQNVSDVKFGKVLKFTCQKVDNKLVESACVHVFSHLNEDEESGLWWVNTSIFTETLVPLSDISKPLVTAKDDDNLNKLWILNYRRSRYMYM</sequence>
<dbReference type="Proteomes" id="UP001249851">
    <property type="component" value="Unassembled WGS sequence"/>
</dbReference>
<accession>A0AAD9PYT2</accession>
<feature type="compositionally biased region" description="Polar residues" evidence="1">
    <location>
        <begin position="182"/>
        <end position="198"/>
    </location>
</feature>
<feature type="region of interest" description="Disordered" evidence="1">
    <location>
        <begin position="63"/>
        <end position="86"/>
    </location>
</feature>
<dbReference type="InterPro" id="IPR004242">
    <property type="entry name" value="Transposase_21"/>
</dbReference>
<dbReference type="InterPro" id="IPR025452">
    <property type="entry name" value="DUF4218"/>
</dbReference>
<comment type="caution">
    <text evidence="3">The sequence shown here is derived from an EMBL/GenBank/DDBJ whole genome shotgun (WGS) entry which is preliminary data.</text>
</comment>
<keyword evidence="4" id="KW-1185">Reference proteome</keyword>
<feature type="region of interest" description="Disordered" evidence="1">
    <location>
        <begin position="182"/>
        <end position="223"/>
    </location>
</feature>
<evidence type="ECO:0000313" key="3">
    <source>
        <dbReference type="EMBL" id="KAK2551549.1"/>
    </source>
</evidence>
<dbReference type="PANTHER" id="PTHR10775:SF185">
    <property type="entry name" value="OS08G0208400 PROTEIN"/>
    <property type="match status" value="1"/>
</dbReference>
<feature type="compositionally biased region" description="Acidic residues" evidence="1">
    <location>
        <begin position="201"/>
        <end position="217"/>
    </location>
</feature>
<feature type="compositionally biased region" description="Low complexity" evidence="1">
    <location>
        <begin position="130"/>
        <end position="152"/>
    </location>
</feature>
<reference evidence="3" key="1">
    <citation type="journal article" date="2023" name="G3 (Bethesda)">
        <title>Whole genome assembly and annotation of the endangered Caribbean coral Acropora cervicornis.</title>
        <authorList>
            <person name="Selwyn J.D."/>
            <person name="Vollmer S.V."/>
        </authorList>
    </citation>
    <scope>NUCLEOTIDE SEQUENCE</scope>
    <source>
        <strain evidence="3">K2</strain>
    </source>
</reference>
<evidence type="ECO:0000313" key="4">
    <source>
        <dbReference type="Proteomes" id="UP001249851"/>
    </source>
</evidence>
<dbReference type="Pfam" id="PF02992">
    <property type="entry name" value="Transposase_21"/>
    <property type="match status" value="1"/>
</dbReference>
<protein>
    <recommendedName>
        <fullName evidence="2">DUF4218 domain-containing protein</fullName>
    </recommendedName>
</protein>
<feature type="region of interest" description="Disordered" evidence="1">
    <location>
        <begin position="866"/>
        <end position="890"/>
    </location>
</feature>
<evidence type="ECO:0000259" key="2">
    <source>
        <dbReference type="Pfam" id="PF13960"/>
    </source>
</evidence>
<reference evidence="3" key="2">
    <citation type="journal article" date="2023" name="Science">
        <title>Genomic signatures of disease resistance in endangered staghorn corals.</title>
        <authorList>
            <person name="Vollmer S.V."/>
            <person name="Selwyn J.D."/>
            <person name="Despard B.A."/>
            <person name="Roesel C.L."/>
        </authorList>
    </citation>
    <scope>NUCLEOTIDE SEQUENCE</scope>
    <source>
        <strain evidence="3">K2</strain>
    </source>
</reference>
<dbReference type="EMBL" id="JARQWQ010000096">
    <property type="protein sequence ID" value="KAK2551549.1"/>
    <property type="molecule type" value="Genomic_DNA"/>
</dbReference>